<accession>A0ABR0JYC0</accession>
<proteinExistence type="inferred from homology"/>
<comment type="caution">
    <text evidence="6">The sequence shown here is derived from an EMBL/GenBank/DDBJ whole genome shotgun (WGS) entry which is preliminary data.</text>
</comment>
<dbReference type="Gene3D" id="3.30.390.110">
    <property type="match status" value="1"/>
</dbReference>
<evidence type="ECO:0000256" key="2">
    <source>
        <dbReference type="ARBA" id="ARBA00022980"/>
    </source>
</evidence>
<dbReference type="Proteomes" id="UP001345013">
    <property type="component" value="Unassembled WGS sequence"/>
</dbReference>
<evidence type="ECO:0000313" key="6">
    <source>
        <dbReference type="EMBL" id="KAK5077581.1"/>
    </source>
</evidence>
<evidence type="ECO:0000256" key="4">
    <source>
        <dbReference type="SAM" id="MobiDB-lite"/>
    </source>
</evidence>
<feature type="domain" description="Ribosomal eL28/Mak16" evidence="5">
    <location>
        <begin position="11"/>
        <end position="104"/>
    </location>
</feature>
<dbReference type="InterPro" id="IPR002672">
    <property type="entry name" value="Ribosomal_eL28"/>
</dbReference>
<evidence type="ECO:0000256" key="1">
    <source>
        <dbReference type="ARBA" id="ARBA00007926"/>
    </source>
</evidence>
<sequence length="111" mass="12179">MSQQSNVSDDLLWQVVRSRNAYLVSRKTGGGAYFSRDPFNLTNKHSRTHAGFVNSKAVSIQPAGDKGVMMKTKKEGKSNTPAKSLNTHKFKSTSSNQKYVGSARGNVEREG</sequence>
<dbReference type="Pfam" id="PF01778">
    <property type="entry name" value="Ribosomal_L28e"/>
    <property type="match status" value="1"/>
</dbReference>
<keyword evidence="2" id="KW-0689">Ribosomal protein</keyword>
<dbReference type="EMBL" id="JAVRRG010000212">
    <property type="protein sequence ID" value="KAK5077581.1"/>
    <property type="molecule type" value="Genomic_DNA"/>
</dbReference>
<evidence type="ECO:0000259" key="5">
    <source>
        <dbReference type="Pfam" id="PF01778"/>
    </source>
</evidence>
<feature type="region of interest" description="Disordered" evidence="4">
    <location>
        <begin position="72"/>
        <end position="111"/>
    </location>
</feature>
<name>A0ABR0JYC0_9EURO</name>
<evidence type="ECO:0000313" key="7">
    <source>
        <dbReference type="Proteomes" id="UP001345013"/>
    </source>
</evidence>
<protein>
    <recommendedName>
        <fullName evidence="5">Ribosomal eL28/Mak16 domain-containing protein</fullName>
    </recommendedName>
</protein>
<dbReference type="InterPro" id="IPR029004">
    <property type="entry name" value="Ribosomal_eL28/Mak16"/>
</dbReference>
<comment type="similarity">
    <text evidence="1">Belongs to the eukaryotic ribosomal protein eL28 family.</text>
</comment>
<reference evidence="6 7" key="1">
    <citation type="submission" date="2023-08" db="EMBL/GenBank/DDBJ databases">
        <title>Black Yeasts Isolated from many extreme environments.</title>
        <authorList>
            <person name="Coleine C."/>
            <person name="Stajich J.E."/>
            <person name="Selbmann L."/>
        </authorList>
    </citation>
    <scope>NUCLEOTIDE SEQUENCE [LARGE SCALE GENOMIC DNA]</scope>
    <source>
        <strain evidence="6 7">CCFEE 5885</strain>
    </source>
</reference>
<gene>
    <name evidence="6" type="ORF">LTR24_009503</name>
</gene>
<evidence type="ECO:0000256" key="3">
    <source>
        <dbReference type="ARBA" id="ARBA00023274"/>
    </source>
</evidence>
<dbReference type="PANTHER" id="PTHR10544">
    <property type="entry name" value="60S RIBOSOMAL PROTEIN L28"/>
    <property type="match status" value="1"/>
</dbReference>
<organism evidence="6 7">
    <name type="scientific">Lithohypha guttulata</name>
    <dbReference type="NCBI Taxonomy" id="1690604"/>
    <lineage>
        <taxon>Eukaryota</taxon>
        <taxon>Fungi</taxon>
        <taxon>Dikarya</taxon>
        <taxon>Ascomycota</taxon>
        <taxon>Pezizomycotina</taxon>
        <taxon>Eurotiomycetes</taxon>
        <taxon>Chaetothyriomycetidae</taxon>
        <taxon>Chaetothyriales</taxon>
        <taxon>Trichomeriaceae</taxon>
        <taxon>Lithohypha</taxon>
    </lineage>
</organism>
<keyword evidence="7" id="KW-1185">Reference proteome</keyword>
<keyword evidence="3" id="KW-0687">Ribonucleoprotein</keyword>